<gene>
    <name evidence="3" type="ORF">CLV67_109160</name>
</gene>
<dbReference type="RefSeq" id="WP_106321671.1">
    <property type="nucleotide sequence ID" value="NZ_BOMO01000077.1"/>
</dbReference>
<protein>
    <submittedName>
        <fullName evidence="3">Uncharacterized protein</fullName>
    </submittedName>
</protein>
<evidence type="ECO:0000313" key="3">
    <source>
        <dbReference type="EMBL" id="PRX19895.1"/>
    </source>
</evidence>
<dbReference type="EMBL" id="PVMZ01000009">
    <property type="protein sequence ID" value="PRX19895.1"/>
    <property type="molecule type" value="Genomic_DNA"/>
</dbReference>
<organism evidence="3 4">
    <name type="scientific">Actinoplanes italicus</name>
    <dbReference type="NCBI Taxonomy" id="113567"/>
    <lineage>
        <taxon>Bacteria</taxon>
        <taxon>Bacillati</taxon>
        <taxon>Actinomycetota</taxon>
        <taxon>Actinomycetes</taxon>
        <taxon>Micromonosporales</taxon>
        <taxon>Micromonosporaceae</taxon>
        <taxon>Actinoplanes</taxon>
    </lineage>
</organism>
<accession>A0A2T0K9T7</accession>
<comment type="caution">
    <text evidence="3">The sequence shown here is derived from an EMBL/GenBank/DDBJ whole genome shotgun (WGS) entry which is preliminary data.</text>
</comment>
<dbReference type="OrthoDB" id="3393649at2"/>
<keyword evidence="2" id="KW-1133">Transmembrane helix</keyword>
<dbReference type="AlphaFoldDB" id="A0A2T0K9T7"/>
<feature type="compositionally biased region" description="Low complexity" evidence="1">
    <location>
        <begin position="90"/>
        <end position="111"/>
    </location>
</feature>
<evidence type="ECO:0000313" key="4">
    <source>
        <dbReference type="Proteomes" id="UP000239415"/>
    </source>
</evidence>
<reference evidence="3 4" key="1">
    <citation type="submission" date="2018-03" db="EMBL/GenBank/DDBJ databases">
        <title>Genomic Encyclopedia of Archaeal and Bacterial Type Strains, Phase II (KMG-II): from individual species to whole genera.</title>
        <authorList>
            <person name="Goeker M."/>
        </authorList>
    </citation>
    <scope>NUCLEOTIDE SEQUENCE [LARGE SCALE GENOMIC DNA]</scope>
    <source>
        <strain evidence="3 4">DSM 43146</strain>
    </source>
</reference>
<name>A0A2T0K9T7_9ACTN</name>
<feature type="region of interest" description="Disordered" evidence="1">
    <location>
        <begin position="1"/>
        <end position="22"/>
    </location>
</feature>
<sequence length="292" mass="30232">MHDSTEDDPSGVHTGRHRAAHRRRRLAAAAAAATLAIITAVWINTGGEPESSASPAPKSPLWTGVPYEHWSLSTPAPWAEPSGPPPAVPSVPVADPGTGGTPAPDRTPTPAAKPVLPAVSLTAGPIPAFVNLSAEGARDWVHWGLGSATAVNRRPGAGRIEDLGGTPRGRYDNNPQLYSWTGGTPTATASRTPTGVYTCGQGGTIILRAPAGPATRTLRVYAGVWMATGRLTVTVGNASASGTLENRDTISTNRFEIRYRAPAGSKLTVTWTATAVHHPTCGNIDLQAATLS</sequence>
<evidence type="ECO:0000256" key="2">
    <source>
        <dbReference type="SAM" id="Phobius"/>
    </source>
</evidence>
<dbReference type="Proteomes" id="UP000239415">
    <property type="component" value="Unassembled WGS sequence"/>
</dbReference>
<feature type="region of interest" description="Disordered" evidence="1">
    <location>
        <begin position="76"/>
        <end position="111"/>
    </location>
</feature>
<keyword evidence="4" id="KW-1185">Reference proteome</keyword>
<proteinExistence type="predicted"/>
<evidence type="ECO:0000256" key="1">
    <source>
        <dbReference type="SAM" id="MobiDB-lite"/>
    </source>
</evidence>
<keyword evidence="2" id="KW-0472">Membrane</keyword>
<keyword evidence="2" id="KW-0812">Transmembrane</keyword>
<feature type="transmembrane region" description="Helical" evidence="2">
    <location>
        <begin position="26"/>
        <end position="43"/>
    </location>
</feature>